<dbReference type="InterPro" id="IPR013154">
    <property type="entry name" value="ADH-like_N"/>
</dbReference>
<dbReference type="SMART" id="SM00829">
    <property type="entry name" value="PKS_ER"/>
    <property type="match status" value="1"/>
</dbReference>
<evidence type="ECO:0000313" key="2">
    <source>
        <dbReference type="EMBL" id="ODQ71864.1"/>
    </source>
</evidence>
<dbReference type="PANTHER" id="PTHR45348:SF2">
    <property type="entry name" value="ZINC-TYPE ALCOHOL DEHYDROGENASE-LIKE PROTEIN C2E1P3.01"/>
    <property type="match status" value="1"/>
</dbReference>
<accession>A0A1E3Q2Y4</accession>
<dbReference type="PANTHER" id="PTHR45348">
    <property type="entry name" value="HYPOTHETICAL OXIDOREDUCTASE (EUROFUNG)"/>
    <property type="match status" value="1"/>
</dbReference>
<dbReference type="EMBL" id="KV454296">
    <property type="protein sequence ID" value="ODQ71864.1"/>
    <property type="molecule type" value="Genomic_DNA"/>
</dbReference>
<dbReference type="Gene3D" id="3.90.180.10">
    <property type="entry name" value="Medium-chain alcohol dehydrogenases, catalytic domain"/>
    <property type="match status" value="1"/>
</dbReference>
<dbReference type="InterPro" id="IPR020843">
    <property type="entry name" value="ER"/>
</dbReference>
<dbReference type="InterPro" id="IPR047122">
    <property type="entry name" value="Trans-enoyl_RdTase-like"/>
</dbReference>
<dbReference type="SUPFAM" id="SSF51735">
    <property type="entry name" value="NAD(P)-binding Rossmann-fold domains"/>
    <property type="match status" value="1"/>
</dbReference>
<reference evidence="2 3" key="1">
    <citation type="journal article" date="2016" name="Proc. Natl. Acad. Sci. U.S.A.">
        <title>Comparative genomics of biotechnologically important yeasts.</title>
        <authorList>
            <person name="Riley R."/>
            <person name="Haridas S."/>
            <person name="Wolfe K.H."/>
            <person name="Lopes M.R."/>
            <person name="Hittinger C.T."/>
            <person name="Goeker M."/>
            <person name="Salamov A.A."/>
            <person name="Wisecaver J.H."/>
            <person name="Long T.M."/>
            <person name="Calvey C.H."/>
            <person name="Aerts A.L."/>
            <person name="Barry K.W."/>
            <person name="Choi C."/>
            <person name="Clum A."/>
            <person name="Coughlan A.Y."/>
            <person name="Deshpande S."/>
            <person name="Douglass A.P."/>
            <person name="Hanson S.J."/>
            <person name="Klenk H.-P."/>
            <person name="LaButti K.M."/>
            <person name="Lapidus A."/>
            <person name="Lindquist E.A."/>
            <person name="Lipzen A.M."/>
            <person name="Meier-Kolthoff J.P."/>
            <person name="Ohm R.A."/>
            <person name="Otillar R.P."/>
            <person name="Pangilinan J.L."/>
            <person name="Peng Y."/>
            <person name="Rokas A."/>
            <person name="Rosa C.A."/>
            <person name="Scheuner C."/>
            <person name="Sibirny A.A."/>
            <person name="Slot J.C."/>
            <person name="Stielow J.B."/>
            <person name="Sun H."/>
            <person name="Kurtzman C.P."/>
            <person name="Blackwell M."/>
            <person name="Grigoriev I.V."/>
            <person name="Jeffries T.W."/>
        </authorList>
    </citation>
    <scope>NUCLEOTIDE SEQUENCE [LARGE SCALE GENOMIC DNA]</scope>
    <source>
        <strain evidence="2 3">NRRL Y-11557</strain>
    </source>
</reference>
<evidence type="ECO:0000259" key="1">
    <source>
        <dbReference type="SMART" id="SM00829"/>
    </source>
</evidence>
<evidence type="ECO:0000313" key="3">
    <source>
        <dbReference type="Proteomes" id="UP000094385"/>
    </source>
</evidence>
<dbReference type="Proteomes" id="UP000094385">
    <property type="component" value="Unassembled WGS sequence"/>
</dbReference>
<sequence length="350" mass="37972">MSSHTQKAIVIQGPKKAKLVHDHLLPKLRDDYILVQTVAVALNPTDWKNIDFLSSPGALVGCDYAGIVKAVGKAVTKAFKEGDRVCGFAHGSNSVQHEDGTFAEYIVVKGDLQIRIPDHLSFEDAATLGVGVATVGQGLYEALQLPFPSEPSKEKIPILIYGGSSTTGSLGIQFAKLSGYDSITTCSPHNFDLVKSLGAVAVFDYKDPESVAKIRKYTSDNLKLAWDTISLESSANFCADVLSLTGGKYACLQDVKAPRDDVETIMTLAYTVFGEPFELGPDTIPAIPERFEFAKNWVKVVEPLLFADKIKVPKPKVSKDGLKGVLNGLQLLRENKVSGEKLVYRVNETP</sequence>
<feature type="domain" description="Enoyl reductase (ER)" evidence="1">
    <location>
        <begin position="13"/>
        <end position="343"/>
    </location>
</feature>
<dbReference type="Gene3D" id="3.40.50.720">
    <property type="entry name" value="NAD(P)-binding Rossmann-like Domain"/>
    <property type="match status" value="1"/>
</dbReference>
<protein>
    <recommendedName>
        <fullName evidence="1">Enoyl reductase (ER) domain-containing protein</fullName>
    </recommendedName>
</protein>
<dbReference type="Pfam" id="PF08240">
    <property type="entry name" value="ADH_N"/>
    <property type="match status" value="1"/>
</dbReference>
<dbReference type="CDD" id="cd08249">
    <property type="entry name" value="enoyl_reductase_like"/>
    <property type="match status" value="1"/>
</dbReference>
<dbReference type="SUPFAM" id="SSF50129">
    <property type="entry name" value="GroES-like"/>
    <property type="match status" value="1"/>
</dbReference>
<keyword evidence="3" id="KW-1185">Reference proteome</keyword>
<proteinExistence type="predicted"/>
<dbReference type="InterPro" id="IPR011032">
    <property type="entry name" value="GroES-like_sf"/>
</dbReference>
<gene>
    <name evidence="2" type="ORF">LIPSTDRAFT_72533</name>
</gene>
<dbReference type="InterPro" id="IPR036291">
    <property type="entry name" value="NAD(P)-bd_dom_sf"/>
</dbReference>
<dbReference type="AlphaFoldDB" id="A0A1E3Q2Y4"/>
<dbReference type="GO" id="GO:0016651">
    <property type="term" value="F:oxidoreductase activity, acting on NAD(P)H"/>
    <property type="evidence" value="ECO:0007669"/>
    <property type="project" value="InterPro"/>
</dbReference>
<name>A0A1E3Q2Y4_LIPST</name>
<dbReference type="STRING" id="675824.A0A1E3Q2Y4"/>
<dbReference type="OrthoDB" id="9992527at2759"/>
<organism evidence="2 3">
    <name type="scientific">Lipomyces starkeyi NRRL Y-11557</name>
    <dbReference type="NCBI Taxonomy" id="675824"/>
    <lineage>
        <taxon>Eukaryota</taxon>
        <taxon>Fungi</taxon>
        <taxon>Dikarya</taxon>
        <taxon>Ascomycota</taxon>
        <taxon>Saccharomycotina</taxon>
        <taxon>Lipomycetes</taxon>
        <taxon>Lipomycetales</taxon>
        <taxon>Lipomycetaceae</taxon>
        <taxon>Lipomyces</taxon>
    </lineage>
</organism>